<dbReference type="KEGG" id="yti:FNA67_18845"/>
<gene>
    <name evidence="1" type="ORF">FNA67_18845</name>
</gene>
<dbReference type="AlphaFoldDB" id="A0A5B9DRP2"/>
<reference evidence="1 2" key="1">
    <citation type="journal article" date="2015" name="Int. J. Syst. Evol. Microbiol.">
        <title>Youhaiella tibetensis gen. nov., sp. nov., isolated from subsurface sediment.</title>
        <authorList>
            <person name="Wang Y.X."/>
            <person name="Huang F.Q."/>
            <person name="Nogi Y."/>
            <person name="Pang S.J."/>
            <person name="Wang P.K."/>
            <person name="Lv J."/>
        </authorList>
    </citation>
    <scope>NUCLEOTIDE SEQUENCE [LARGE SCALE GENOMIC DNA]</scope>
    <source>
        <strain evidence="2">fig4</strain>
    </source>
</reference>
<name>A0A5B9DRP2_9HYPH</name>
<evidence type="ECO:0000313" key="1">
    <source>
        <dbReference type="EMBL" id="QEE22100.1"/>
    </source>
</evidence>
<dbReference type="OrthoDB" id="9978094at2"/>
<dbReference type="RefSeq" id="WP_049706641.1">
    <property type="nucleotide sequence ID" value="NZ_BMFM01000002.1"/>
</dbReference>
<dbReference type="EMBL" id="CP041690">
    <property type="protein sequence ID" value="QEE22100.1"/>
    <property type="molecule type" value="Genomic_DNA"/>
</dbReference>
<organism evidence="1 2">
    <name type="scientific">Paradevosia tibetensis</name>
    <dbReference type="NCBI Taxonomy" id="1447062"/>
    <lineage>
        <taxon>Bacteria</taxon>
        <taxon>Pseudomonadati</taxon>
        <taxon>Pseudomonadota</taxon>
        <taxon>Alphaproteobacteria</taxon>
        <taxon>Hyphomicrobiales</taxon>
        <taxon>Devosiaceae</taxon>
        <taxon>Paradevosia</taxon>
    </lineage>
</organism>
<sequence>MMIHHFGILQPPEGKAINGRKPFFGGAESREREDGLSRLERDFALLGLGWTGLDTDRAAEERPRFVRLVMPPYL</sequence>
<accession>A0A5B9DRP2</accession>
<dbReference type="Proteomes" id="UP000321062">
    <property type="component" value="Chromosome"/>
</dbReference>
<protein>
    <submittedName>
        <fullName evidence="1">Uncharacterized protein</fullName>
    </submittedName>
</protein>
<proteinExistence type="predicted"/>
<evidence type="ECO:0000313" key="2">
    <source>
        <dbReference type="Proteomes" id="UP000321062"/>
    </source>
</evidence>
<keyword evidence="2" id="KW-1185">Reference proteome</keyword>